<accession>A0A1M7UFF8</accession>
<dbReference type="Proteomes" id="UP000184096">
    <property type="component" value="Chromosome I"/>
</dbReference>
<dbReference type="SMART" id="SM00028">
    <property type="entry name" value="TPR"/>
    <property type="match status" value="2"/>
</dbReference>
<evidence type="ECO:0000256" key="1">
    <source>
        <dbReference type="SAM" id="SignalP"/>
    </source>
</evidence>
<dbReference type="AlphaFoldDB" id="A0A1M7UFF8"/>
<dbReference type="Gene3D" id="1.25.40.10">
    <property type="entry name" value="Tetratricopeptide repeat domain"/>
    <property type="match status" value="1"/>
</dbReference>
<evidence type="ECO:0000259" key="2">
    <source>
        <dbReference type="Pfam" id="PF12770"/>
    </source>
</evidence>
<feature type="signal peptide" evidence="1">
    <location>
        <begin position="1"/>
        <end position="33"/>
    </location>
</feature>
<dbReference type="InterPro" id="IPR011990">
    <property type="entry name" value="TPR-like_helical_dom_sf"/>
</dbReference>
<feature type="domain" description="CHAT" evidence="2">
    <location>
        <begin position="792"/>
        <end position="1147"/>
    </location>
</feature>
<keyword evidence="4" id="KW-1185">Reference proteome</keyword>
<protein>
    <submittedName>
        <fullName evidence="3">CHAT domain-containing protein</fullName>
    </submittedName>
</protein>
<dbReference type="RefSeq" id="WP_083587730.1">
    <property type="nucleotide sequence ID" value="NZ_LT670849.1"/>
</dbReference>
<sequence>MQKSFNTAPPLRRRPGALAATFATGFIASLAFAASCGSALALSKEQAIANCRESVGRPIVMACMQGMGGGRGGGGDREGNLARCRETATPRVKACVLAALNAANGRANVPIEMYKNGKPKEDAVAPGNALPAGFVPPPRTIGDIAAILDGEKPDPAVLAKLKADADSEPGKSQSQSDLAQFYYDRGIARASLGRNVEGLADGEKALSIAVASGDGFFGQRIRQFLTIQKLSLGDVKGALQVSQFMISDANRPGQKGYMFNARRIAAQVLAQMGDIPQAEGYMRSSLAMIQEARTSGLPGWREGYAKAGRAWEGEIEAIRAVIFEARGQFREAEAAYAKSHDWKLASIPDMKFPHAPSELQMRQYADNEFLSAGRMKARQGRLAEAEVDVRSLLQTQLKQQGKYNPRTVPFIRSLANILVEEGRYDEAEKLVRIALEINRTLNIGDDTQYSAQTLSQLGAILTFERKLPEAAAVYAELDKAIAKWEPQRRLVLELNGSRINAMFAAGQTQAGLEAAQSLLKREIARVGEKHFDAASARGILAVGLMRAGKDSDAIREFGLALPVLLAAARDNTDDDDATVVAARSQRLQEIVEAYIKLLAGAQGGSGSAAVDTFSLADSIRSHSVQQALAASGARASIKDPALAELVRKEQDLGKQVGAQLGLLNNILALPSTERDPQGVKAVNASIEKLRTERDQARTEINKRFPSYADLVDPKPPNVAQVQATLVEGEAMLSFYFGRDASFVWAVPKDGPVAFAEIKATGGDIQSKVRKLREALEPQAAMISDIPAFDVKLGYELYSLLLQPVEAGWKKSKSLIVVTNGALGLLPLSLLPTAEAAIDSNDDPLFSSYRKVPWLARNYAVTSVPSSAALRTLRQLPPGKAGRNELIGFGDPLFSPEQAAQAASEQEPVKLADAGATVATRGLPLKRRSSPKLEGVDSAELAMLPRLPDTAEELKSIALALQADPSKVLKLGKDANEAVVKTMDLSGFKVLAFATHGLVPGELNGLTQPALALSAPAVAGVEGDGLLTMEEVLTLKLDADWVVLSACNTGAGEGAGAEAASGLGRAFFYAGTRALLVTNWSVHSQSARELVTDLFKRQADDPKLTRAEALRLAMVALMDGPGYVGADGKTDFAYAHPLFWAPYTIIGDGGAR</sequence>
<proteinExistence type="predicted"/>
<name>A0A1M7UFF8_9BRAD</name>
<keyword evidence="1" id="KW-0732">Signal</keyword>
<dbReference type="InterPro" id="IPR019734">
    <property type="entry name" value="TPR_rpt"/>
</dbReference>
<dbReference type="OrthoDB" id="9787760at2"/>
<evidence type="ECO:0000313" key="3">
    <source>
        <dbReference type="EMBL" id="SHN81728.1"/>
    </source>
</evidence>
<dbReference type="EMBL" id="LT670849">
    <property type="protein sequence ID" value="SHN81728.1"/>
    <property type="molecule type" value="Genomic_DNA"/>
</dbReference>
<gene>
    <name evidence="3" type="ORF">SAMN05444170_4884</name>
</gene>
<feature type="chain" id="PRO_5009929668" evidence="1">
    <location>
        <begin position="34"/>
        <end position="1151"/>
    </location>
</feature>
<organism evidence="3 4">
    <name type="scientific">Bradyrhizobium erythrophlei</name>
    <dbReference type="NCBI Taxonomy" id="1437360"/>
    <lineage>
        <taxon>Bacteria</taxon>
        <taxon>Pseudomonadati</taxon>
        <taxon>Pseudomonadota</taxon>
        <taxon>Alphaproteobacteria</taxon>
        <taxon>Hyphomicrobiales</taxon>
        <taxon>Nitrobacteraceae</taxon>
        <taxon>Bradyrhizobium</taxon>
    </lineage>
</organism>
<dbReference type="Pfam" id="PF12770">
    <property type="entry name" value="CHAT"/>
    <property type="match status" value="1"/>
</dbReference>
<dbReference type="SUPFAM" id="SSF48452">
    <property type="entry name" value="TPR-like"/>
    <property type="match status" value="2"/>
</dbReference>
<evidence type="ECO:0000313" key="4">
    <source>
        <dbReference type="Proteomes" id="UP000184096"/>
    </source>
</evidence>
<dbReference type="InterPro" id="IPR024983">
    <property type="entry name" value="CHAT_dom"/>
</dbReference>
<reference evidence="4" key="1">
    <citation type="submission" date="2016-11" db="EMBL/GenBank/DDBJ databases">
        <authorList>
            <person name="Varghese N."/>
            <person name="Submissions S."/>
        </authorList>
    </citation>
    <scope>NUCLEOTIDE SEQUENCE [LARGE SCALE GENOMIC DNA]</scope>
    <source>
        <strain evidence="4">GAS401</strain>
    </source>
</reference>